<protein>
    <submittedName>
        <fullName evidence="1">Uncharacterized protein</fullName>
    </submittedName>
</protein>
<reference evidence="1" key="1">
    <citation type="submission" date="2014-11" db="EMBL/GenBank/DDBJ databases">
        <authorList>
            <person name="Amaro Gonzalez C."/>
        </authorList>
    </citation>
    <scope>NUCLEOTIDE SEQUENCE</scope>
</reference>
<name>A0A0E9U667_ANGAN</name>
<proteinExistence type="predicted"/>
<reference evidence="1" key="2">
    <citation type="journal article" date="2015" name="Fish Shellfish Immunol.">
        <title>Early steps in the European eel (Anguilla anguilla)-Vibrio vulnificus interaction in the gills: Role of the RtxA13 toxin.</title>
        <authorList>
            <person name="Callol A."/>
            <person name="Pajuelo D."/>
            <person name="Ebbesson L."/>
            <person name="Teles M."/>
            <person name="MacKenzie S."/>
            <person name="Amaro C."/>
        </authorList>
    </citation>
    <scope>NUCLEOTIDE SEQUENCE</scope>
</reference>
<accession>A0A0E9U667</accession>
<dbReference type="EMBL" id="GBXM01047912">
    <property type="protein sequence ID" value="JAH60665.1"/>
    <property type="molecule type" value="Transcribed_RNA"/>
</dbReference>
<evidence type="ECO:0000313" key="1">
    <source>
        <dbReference type="EMBL" id="JAH60665.1"/>
    </source>
</evidence>
<organism evidence="1">
    <name type="scientific">Anguilla anguilla</name>
    <name type="common">European freshwater eel</name>
    <name type="synonym">Muraena anguilla</name>
    <dbReference type="NCBI Taxonomy" id="7936"/>
    <lineage>
        <taxon>Eukaryota</taxon>
        <taxon>Metazoa</taxon>
        <taxon>Chordata</taxon>
        <taxon>Craniata</taxon>
        <taxon>Vertebrata</taxon>
        <taxon>Euteleostomi</taxon>
        <taxon>Actinopterygii</taxon>
        <taxon>Neopterygii</taxon>
        <taxon>Teleostei</taxon>
        <taxon>Anguilliformes</taxon>
        <taxon>Anguillidae</taxon>
        <taxon>Anguilla</taxon>
    </lineage>
</organism>
<sequence length="15" mass="1787">MRRGEMHGKSPDWVT</sequence>